<protein>
    <submittedName>
        <fullName evidence="1">Uncharacterized protein</fullName>
    </submittedName>
</protein>
<comment type="caution">
    <text evidence="1">The sequence shown here is derived from an EMBL/GenBank/DDBJ whole genome shotgun (WGS) entry which is preliminary data.</text>
</comment>
<proteinExistence type="predicted"/>
<organism evidence="1 2">
    <name type="scientific">Lepraria finkii</name>
    <dbReference type="NCBI Taxonomy" id="1340010"/>
    <lineage>
        <taxon>Eukaryota</taxon>
        <taxon>Fungi</taxon>
        <taxon>Dikarya</taxon>
        <taxon>Ascomycota</taxon>
        <taxon>Pezizomycotina</taxon>
        <taxon>Lecanoromycetes</taxon>
        <taxon>OSLEUM clade</taxon>
        <taxon>Lecanoromycetidae</taxon>
        <taxon>Lecanorales</taxon>
        <taxon>Lecanorineae</taxon>
        <taxon>Stereocaulaceae</taxon>
        <taxon>Lepraria</taxon>
    </lineage>
</organism>
<evidence type="ECO:0000313" key="1">
    <source>
        <dbReference type="EMBL" id="KAL2046613.1"/>
    </source>
</evidence>
<accession>A0ABR4AT32</accession>
<gene>
    <name evidence="1" type="ORF">ABVK25_011694</name>
</gene>
<dbReference type="Proteomes" id="UP001590951">
    <property type="component" value="Unassembled WGS sequence"/>
</dbReference>
<reference evidence="1 2" key="1">
    <citation type="submission" date="2024-09" db="EMBL/GenBank/DDBJ databases">
        <title>Rethinking Asexuality: The Enigmatic Case of Functional Sexual Genes in Lepraria (Stereocaulaceae).</title>
        <authorList>
            <person name="Doellman M."/>
            <person name="Sun Y."/>
            <person name="Barcenas-Pena A."/>
            <person name="Lumbsch H.T."/>
            <person name="Grewe F."/>
        </authorList>
    </citation>
    <scope>NUCLEOTIDE SEQUENCE [LARGE SCALE GENOMIC DNA]</scope>
    <source>
        <strain evidence="1 2">Grewe 0041</strain>
    </source>
</reference>
<sequence length="127" mass="14289">MVIVLLRAEIRREGTGMGLMGLVKVEKKEEKELKEGMFKPWYPPATGTRLEDLLPIERKAGKTPIDGLDITFLPQENFFLDVVRNAGRDNIEVSVRCDSGVMAEAEAREFVAEVRRRVEGVVGELET</sequence>
<dbReference type="EMBL" id="JBHFEH010000111">
    <property type="protein sequence ID" value="KAL2046613.1"/>
    <property type="molecule type" value="Genomic_DNA"/>
</dbReference>
<evidence type="ECO:0000313" key="2">
    <source>
        <dbReference type="Proteomes" id="UP001590951"/>
    </source>
</evidence>
<keyword evidence="2" id="KW-1185">Reference proteome</keyword>
<name>A0ABR4AT32_9LECA</name>